<keyword evidence="3" id="KW-1185">Reference proteome</keyword>
<gene>
    <name evidence="2" type="ORF">J2S63_001698</name>
</gene>
<feature type="chain" id="PRO_5045410441" evidence="1">
    <location>
        <begin position="31"/>
        <end position="873"/>
    </location>
</feature>
<evidence type="ECO:0000313" key="2">
    <source>
        <dbReference type="EMBL" id="MDR7362145.1"/>
    </source>
</evidence>
<evidence type="ECO:0000256" key="1">
    <source>
        <dbReference type="SAM" id="SignalP"/>
    </source>
</evidence>
<keyword evidence="1" id="KW-0732">Signal</keyword>
<dbReference type="Proteomes" id="UP001183648">
    <property type="component" value="Unassembled WGS sequence"/>
</dbReference>
<proteinExistence type="predicted"/>
<reference evidence="2 3" key="1">
    <citation type="submission" date="2023-07" db="EMBL/GenBank/DDBJ databases">
        <title>Sequencing the genomes of 1000 actinobacteria strains.</title>
        <authorList>
            <person name="Klenk H.-P."/>
        </authorList>
    </citation>
    <scope>NUCLEOTIDE SEQUENCE [LARGE SCALE GENOMIC DNA]</scope>
    <source>
        <strain evidence="2 3">DSM 19426</strain>
    </source>
</reference>
<feature type="signal peptide" evidence="1">
    <location>
        <begin position="1"/>
        <end position="30"/>
    </location>
</feature>
<evidence type="ECO:0000313" key="3">
    <source>
        <dbReference type="Proteomes" id="UP001183648"/>
    </source>
</evidence>
<dbReference type="EMBL" id="JAVDYG010000001">
    <property type="protein sequence ID" value="MDR7362145.1"/>
    <property type="molecule type" value="Genomic_DNA"/>
</dbReference>
<name>A0ABU2BU45_9ACTN</name>
<organism evidence="2 3">
    <name type="scientific">Nocardioides marmoribigeumensis</name>
    <dbReference type="NCBI Taxonomy" id="433649"/>
    <lineage>
        <taxon>Bacteria</taxon>
        <taxon>Bacillati</taxon>
        <taxon>Actinomycetota</taxon>
        <taxon>Actinomycetes</taxon>
        <taxon>Propionibacteriales</taxon>
        <taxon>Nocardioidaceae</taxon>
        <taxon>Nocardioides</taxon>
    </lineage>
</organism>
<protein>
    <submittedName>
        <fullName evidence="2">Uncharacterized protein</fullName>
    </submittedName>
</protein>
<dbReference type="Gene3D" id="2.60.120.260">
    <property type="entry name" value="Galactose-binding domain-like"/>
    <property type="match status" value="1"/>
</dbReference>
<dbReference type="RefSeq" id="WP_310301248.1">
    <property type="nucleotide sequence ID" value="NZ_BAAAPS010000008.1"/>
</dbReference>
<accession>A0ABU2BU45</accession>
<comment type="caution">
    <text evidence="2">The sequence shown here is derived from an EMBL/GenBank/DDBJ whole genome shotgun (WGS) entry which is preliminary data.</text>
</comment>
<sequence>MRALGASSVVAVSTAAALALPLSAAQQAAAADGFVVSTGDGLSLRFDHSGRTTSVLDQGRRVSGAAAPLLALRRVGGGAELLPNRGLEQDRDHDGVPDRWRLTGGDARPVLVAGGHGGRRSVRVDLPRRGTSGTLRTTVAVTGGRYLRIGALVRSAGVTPSAPTTSTSGVTSPVAVRAVMYDGRRVLATRTASGYTGDAGWHRVAAGFRTPAGTTSVQVVAGLVGGAGRVWFDDLSLVPTFARSWSTGTASTHARDGGGVGVRTVLPGQGLAVAAAVTATDGAVHVHGVVSADSDHDVPVQVRVRVPVGGDGWWWGDTPRRERRVAGSATYSSLTRWNLQQASRYPMATVHDARTALTLALPLDQPRLTRFSYHAGLLTAELDLGISPASRFGRRAPFDLVLFRSGGAWGLRSAIGDYYRLFPAFFRRRSDPAREGGWFGRADLDAIGDHAADFGLGLGMVALGTGNDGGDTTWGTGYLPWDAERGIYATAYTHQWGYKHPNPDSPTVPAYGVELARLRAEAAVEPTDPAGVRGRDRALATLHTGARDLNGRLLYEVYRGYLQHFESLHPQDRLDWDEVSQTHQVQRAVDLAAATGQPLAAIHLDSVSGMRRWGAADDYDRGNWAQAAYPLTFSYDTGRVADRLAFGVAGRVARLSRWVHEHGMFLSANFNGSDARSATWFGAQGIDWFGIEQGLADKAAASNDRYTDVDSFALAKRVLAGTRPVSTIDARMGDGSLDGAAIRRRLQQNLFYGIFPGIGKTGRWTDEQRTAFAACTPLFDDLAVAGWRPVTLARSSDPQVWLERFGDPGSARWFLTLRNESGQDRVATVTLDRSAGVPASLVERVTSSALTPVGRTFTVPVPAGSTRLVQVSG</sequence>